<proteinExistence type="predicted"/>
<name>A0ABY2TM75_9SPIR</name>
<organism evidence="1 2">
    <name type="scientific">Brachyspira catarrhinii</name>
    <dbReference type="NCBI Taxonomy" id="2528966"/>
    <lineage>
        <taxon>Bacteria</taxon>
        <taxon>Pseudomonadati</taxon>
        <taxon>Spirochaetota</taxon>
        <taxon>Spirochaetia</taxon>
        <taxon>Brachyspirales</taxon>
        <taxon>Brachyspiraceae</taxon>
        <taxon>Brachyspira</taxon>
    </lineage>
</organism>
<feature type="non-terminal residue" evidence="1">
    <location>
        <position position="315"/>
    </location>
</feature>
<sequence>MDYNKKEGDIQSDSIEYLRLTSISKTNDPQEGEILKNLLSINTEKNFNIEETNKDYLVLQTSFIKYTNSLTMFRLYGKKEGKEGTGVCLVFGKSFFNTDNSSIASPSQHLGSSDSKENKNDIEKEEFSYKTLQSIYNKSYYNNRGNKLPLYFMLYYDKDKNELIYNPTDSVYENKRIKLNELGNMTFSYDNKIDDNIGIIFNKIFDTIKELENEELEIAYKLLINIRYLIKHSSFFEEQELRIIQLVKNDGSNVLFDKDINRLYLNYETPIFERDYLKKVIIGPKVEEAISLKEVYQHLIMKNKSNKNIDIEISD</sequence>
<dbReference type="EMBL" id="SJDU01000610">
    <property type="protein sequence ID" value="TKZ24862.1"/>
    <property type="molecule type" value="Genomic_DNA"/>
</dbReference>
<protein>
    <submittedName>
        <fullName evidence="1">DUF2971 domain-containing protein</fullName>
    </submittedName>
</protein>
<dbReference type="Proteomes" id="UP000310168">
    <property type="component" value="Unassembled WGS sequence"/>
</dbReference>
<gene>
    <name evidence="1" type="ORF">EZH24_12610</name>
</gene>
<evidence type="ECO:0000313" key="2">
    <source>
        <dbReference type="Proteomes" id="UP000310168"/>
    </source>
</evidence>
<accession>A0ABY2TM75</accession>
<keyword evidence="2" id="KW-1185">Reference proteome</keyword>
<reference evidence="1 2" key="1">
    <citation type="journal article" date="2019" name="Anaerobe">
        <title>Brachyspira catarrhinii sp. nov., an anaerobic intestinal spirochaete isolated from vervet monkeys may have been misidentified as Brachyspira aalborgi in previous studies.</title>
        <authorList>
            <person name="Phillips N.D."/>
            <person name="La T."/>
            <person name="Hampson D.J."/>
        </authorList>
    </citation>
    <scope>NUCLEOTIDE SEQUENCE [LARGE SCALE GENOMIC DNA]</scope>
    <source>
        <strain evidence="1 2">Z12</strain>
    </source>
</reference>
<evidence type="ECO:0000313" key="1">
    <source>
        <dbReference type="EMBL" id="TKZ24862.1"/>
    </source>
</evidence>
<comment type="caution">
    <text evidence="1">The sequence shown here is derived from an EMBL/GenBank/DDBJ whole genome shotgun (WGS) entry which is preliminary data.</text>
</comment>